<name>A0A1B4V2L2_9GAMM</name>
<dbReference type="GO" id="GO:0005886">
    <property type="term" value="C:plasma membrane"/>
    <property type="evidence" value="ECO:0007669"/>
    <property type="project" value="UniProtKB-SubCell"/>
</dbReference>
<feature type="transmembrane region" description="Helical" evidence="7">
    <location>
        <begin position="431"/>
        <end position="450"/>
    </location>
</feature>
<evidence type="ECO:0000256" key="3">
    <source>
        <dbReference type="ARBA" id="ARBA00022475"/>
    </source>
</evidence>
<dbReference type="GO" id="GO:0015109">
    <property type="term" value="F:chromate transmembrane transporter activity"/>
    <property type="evidence" value="ECO:0007669"/>
    <property type="project" value="InterPro"/>
</dbReference>
<evidence type="ECO:0000256" key="5">
    <source>
        <dbReference type="ARBA" id="ARBA00022989"/>
    </source>
</evidence>
<comment type="subcellular location">
    <subcellularLocation>
        <location evidence="1">Cell membrane</location>
        <topology evidence="1">Multi-pass membrane protein</topology>
    </subcellularLocation>
</comment>
<dbReference type="RefSeq" id="WP_096460141.1">
    <property type="nucleotide sequence ID" value="NZ_AP014936.1"/>
</dbReference>
<dbReference type="PANTHER" id="PTHR33567:SF3">
    <property type="entry name" value="CHROMATE ION TRANSPORTER (EUROFUNG)"/>
    <property type="match status" value="1"/>
</dbReference>
<keyword evidence="6 7" id="KW-0472">Membrane</keyword>
<evidence type="ECO:0000256" key="4">
    <source>
        <dbReference type="ARBA" id="ARBA00022692"/>
    </source>
</evidence>
<dbReference type="InterPro" id="IPR014047">
    <property type="entry name" value="Chr_Tranpt_l_chain"/>
</dbReference>
<dbReference type="AlphaFoldDB" id="A0A1B4V2L2"/>
<feature type="transmembrane region" description="Helical" evidence="7">
    <location>
        <begin position="406"/>
        <end position="424"/>
    </location>
</feature>
<feature type="transmembrane region" description="Helical" evidence="7">
    <location>
        <begin position="225"/>
        <end position="246"/>
    </location>
</feature>
<dbReference type="Proteomes" id="UP000218899">
    <property type="component" value="Chromosome"/>
</dbReference>
<dbReference type="PIRSF" id="PIRSF004810">
    <property type="entry name" value="ChrA"/>
    <property type="match status" value="1"/>
</dbReference>
<dbReference type="OrthoDB" id="8969999at2"/>
<feature type="transmembrane region" description="Helical" evidence="7">
    <location>
        <begin position="258"/>
        <end position="279"/>
    </location>
</feature>
<comment type="similarity">
    <text evidence="2">Belongs to the chromate ion transporter (CHR) (TC 2.A.51) family.</text>
</comment>
<keyword evidence="9" id="KW-1185">Reference proteome</keyword>
<dbReference type="NCBIfam" id="TIGR00937">
    <property type="entry name" value="2A51"/>
    <property type="match status" value="1"/>
</dbReference>
<keyword evidence="3" id="KW-1003">Cell membrane</keyword>
<feature type="transmembrane region" description="Helical" evidence="7">
    <location>
        <begin position="368"/>
        <end position="394"/>
    </location>
</feature>
<gene>
    <name evidence="8" type="ORF">SVA_1198</name>
</gene>
<evidence type="ECO:0000313" key="9">
    <source>
        <dbReference type="Proteomes" id="UP000218899"/>
    </source>
</evidence>
<organism evidence="8 9">
    <name type="scientific">Sulfurifustis variabilis</name>
    <dbReference type="NCBI Taxonomy" id="1675686"/>
    <lineage>
        <taxon>Bacteria</taxon>
        <taxon>Pseudomonadati</taxon>
        <taxon>Pseudomonadota</taxon>
        <taxon>Gammaproteobacteria</taxon>
        <taxon>Acidiferrobacterales</taxon>
        <taxon>Acidiferrobacteraceae</taxon>
        <taxon>Sulfurifustis</taxon>
    </lineage>
</organism>
<dbReference type="EMBL" id="AP014936">
    <property type="protein sequence ID" value="BAU47773.1"/>
    <property type="molecule type" value="Genomic_DNA"/>
</dbReference>
<evidence type="ECO:0000256" key="2">
    <source>
        <dbReference type="ARBA" id="ARBA00005262"/>
    </source>
</evidence>
<evidence type="ECO:0000313" key="8">
    <source>
        <dbReference type="EMBL" id="BAU47773.1"/>
    </source>
</evidence>
<feature type="transmembrane region" description="Helical" evidence="7">
    <location>
        <begin position="330"/>
        <end position="356"/>
    </location>
</feature>
<dbReference type="InterPro" id="IPR003370">
    <property type="entry name" value="Chromate_transpt"/>
</dbReference>
<protein>
    <submittedName>
        <fullName evidence="8">Chromate transporter</fullName>
    </submittedName>
</protein>
<evidence type="ECO:0000256" key="6">
    <source>
        <dbReference type="ARBA" id="ARBA00023136"/>
    </source>
</evidence>
<reference evidence="8 9" key="1">
    <citation type="submission" date="2015-08" db="EMBL/GenBank/DDBJ databases">
        <title>Complete genome sequence of Sulfurifustis variabilis.</title>
        <authorList>
            <person name="Miura A."/>
            <person name="Kojima H."/>
            <person name="Fukui M."/>
        </authorList>
    </citation>
    <scope>NUCLEOTIDE SEQUENCE [LARGE SCALE GENOMIC DNA]</scope>
    <source>
        <strain evidence="9">skN76</strain>
    </source>
</reference>
<feature type="transmembrane region" description="Helical" evidence="7">
    <location>
        <begin position="118"/>
        <end position="140"/>
    </location>
</feature>
<proteinExistence type="inferred from homology"/>
<dbReference type="PANTHER" id="PTHR33567">
    <property type="entry name" value="CHROMATE ION TRANSPORTER (EUROFUNG)"/>
    <property type="match status" value="1"/>
</dbReference>
<evidence type="ECO:0000256" key="1">
    <source>
        <dbReference type="ARBA" id="ARBA00004651"/>
    </source>
</evidence>
<dbReference type="KEGG" id="sva:SVA_1198"/>
<dbReference type="Pfam" id="PF02417">
    <property type="entry name" value="Chromate_transp"/>
    <property type="match status" value="2"/>
</dbReference>
<feature type="transmembrane region" description="Helical" evidence="7">
    <location>
        <begin position="91"/>
        <end position="112"/>
    </location>
</feature>
<feature type="transmembrane region" description="Helical" evidence="7">
    <location>
        <begin position="152"/>
        <end position="185"/>
    </location>
</feature>
<sequence>MASVPVERLDTPAHPSLGEALRYWFKLGWLAFGGPAGQIAMMHHELVERRRWISERRFLHALNYCMTLPGPEAQQLATYIGWLLHGARGGIVAGTLFVLPSVLVVIVFGWIYLRFGDLPAVAGALYGIKPAVTAIVLYAAYRIGAKTLKNAWLWAIAAAAFVAIFALGLPFPVIIVAAGVLGWLGGRYVPGRFELGGGHGAPSEAALIDDHHATPEHARFSRARLMRYVAIGLLAWAVPLGLLVLWQGWDGVYTKIAWFFTKAALVTFGGAYAVLPYVYQHGVEINGWLSAHQMIDGLALGETTPGPLIKIVTFVGLLGGWQQAGLGPDLLVLAGILGGLVATFYTYLPSFLFILIGGPLVESTRGELHFTAPLTGITAAVVGVIVNLAVFFAYHVFWPEGLDGRFEWFSAAIGVAAFIALWRYKVGIIPVIGACAAAGLAWVFALQPLMS</sequence>
<accession>A0A1B4V2L2</accession>
<evidence type="ECO:0000256" key="7">
    <source>
        <dbReference type="SAM" id="Phobius"/>
    </source>
</evidence>
<keyword evidence="4 7" id="KW-0812">Transmembrane</keyword>
<keyword evidence="5 7" id="KW-1133">Transmembrane helix</keyword>